<dbReference type="EMBL" id="GGFL01000465">
    <property type="protein sequence ID" value="MBW64643.1"/>
    <property type="molecule type" value="Transcribed_RNA"/>
</dbReference>
<organism evidence="1">
    <name type="scientific">Anopheles darlingi</name>
    <name type="common">Mosquito</name>
    <dbReference type="NCBI Taxonomy" id="43151"/>
    <lineage>
        <taxon>Eukaryota</taxon>
        <taxon>Metazoa</taxon>
        <taxon>Ecdysozoa</taxon>
        <taxon>Arthropoda</taxon>
        <taxon>Hexapoda</taxon>
        <taxon>Insecta</taxon>
        <taxon>Pterygota</taxon>
        <taxon>Neoptera</taxon>
        <taxon>Endopterygota</taxon>
        <taxon>Diptera</taxon>
        <taxon>Nematocera</taxon>
        <taxon>Culicoidea</taxon>
        <taxon>Culicidae</taxon>
        <taxon>Anophelinae</taxon>
        <taxon>Anopheles</taxon>
    </lineage>
</organism>
<proteinExistence type="predicted"/>
<protein>
    <submittedName>
        <fullName evidence="1">Putative 39s ribosomal protein l28 mitochondrial</fullName>
    </submittedName>
</protein>
<keyword evidence="1" id="KW-0687">Ribonucleoprotein</keyword>
<dbReference type="AlphaFoldDB" id="A0A2M4CH66"/>
<reference evidence="1" key="1">
    <citation type="submission" date="2018-01" db="EMBL/GenBank/DDBJ databases">
        <title>An insight into the sialome of Amazonian anophelines.</title>
        <authorList>
            <person name="Ribeiro J.M."/>
            <person name="Scarpassa V."/>
            <person name="Calvo E."/>
        </authorList>
    </citation>
    <scope>NUCLEOTIDE SEQUENCE</scope>
</reference>
<dbReference type="GO" id="GO:0005840">
    <property type="term" value="C:ribosome"/>
    <property type="evidence" value="ECO:0007669"/>
    <property type="project" value="UniProtKB-KW"/>
</dbReference>
<evidence type="ECO:0000313" key="1">
    <source>
        <dbReference type="EMBL" id="MBW64643.1"/>
    </source>
</evidence>
<dbReference type="VEuPathDB" id="VectorBase:ADAR2_012152"/>
<sequence>MQEALERSRAIVAQVEAYQSAQVEKLRAKNAVVIHGVTNGLYSHVGLEKQIRRLVAAGVEVKLAGANEIVLDWSFNGTSIHCGQKMRNLWSIICRLVNTNVLFEVGFFLGTPPHPDALQWFYEEATKMCTTGITLEGENVPLSFRNEIADSQAQTVTAGLQYNICHFGCDQSGRVLGRMMFPISLPQQRDLEATLHTDGIGANVFICEPLNFIFDDIFFDIMKHFSAHSKHCQKVIMFKKLVQMLPAEVDVSSFLEIKTIRELNSAYNELIFFTAILSFQIMYIREHFDLFLKFWTAIFILSDELHMNSINEARDLLSSFVAEFWNLFQRTYLDDDKSIPATTLQWHMLLHLADEVFMKGNLRQNSSAPYDKRILQWKNFGQNKAQEEVLQNVVTESMTSILVPKEETIEADNIVQIGNFRVNTRRMFDRWLFTKDKELVEVKTIHDSKQFLVVKKADKAAAATFSSSIHPIWEKLYIFFYDSSTIPMENGLITLSTGHVLCKMVRLSYYNKTIFYPLSC</sequence>
<accession>A0A2M4CH66</accession>
<keyword evidence="1" id="KW-0689">Ribosomal protein</keyword>
<name>A0A2M4CH66_ANODA</name>